<organism evidence="1 2">
    <name type="scientific">Roseospira goensis</name>
    <dbReference type="NCBI Taxonomy" id="391922"/>
    <lineage>
        <taxon>Bacteria</taxon>
        <taxon>Pseudomonadati</taxon>
        <taxon>Pseudomonadota</taxon>
        <taxon>Alphaproteobacteria</taxon>
        <taxon>Rhodospirillales</taxon>
        <taxon>Rhodospirillaceae</taxon>
        <taxon>Roseospira</taxon>
    </lineage>
</organism>
<name>A0A7W6RXH4_9PROT</name>
<dbReference type="Pfam" id="PF21900">
    <property type="entry name" value="DUF6920"/>
    <property type="match status" value="1"/>
</dbReference>
<reference evidence="1 2" key="1">
    <citation type="submission" date="2020-08" db="EMBL/GenBank/DDBJ databases">
        <title>Genome sequencing of Purple Non-Sulfur Bacteria from various extreme environments.</title>
        <authorList>
            <person name="Mayer M."/>
        </authorList>
    </citation>
    <scope>NUCLEOTIDE SEQUENCE [LARGE SCALE GENOMIC DNA]</scope>
    <source>
        <strain evidence="1 2">JA135</strain>
    </source>
</reference>
<dbReference type="EMBL" id="JACIGI010000004">
    <property type="protein sequence ID" value="MBB4285035.1"/>
    <property type="molecule type" value="Genomic_DNA"/>
</dbReference>
<comment type="caution">
    <text evidence="1">The sequence shown here is derived from an EMBL/GenBank/DDBJ whole genome shotgun (WGS) entry which is preliminary data.</text>
</comment>
<keyword evidence="2" id="KW-1185">Reference proteome</keyword>
<dbReference type="InterPro" id="IPR054213">
    <property type="entry name" value="DUF6920"/>
</dbReference>
<dbReference type="AlphaFoldDB" id="A0A7W6RXH4"/>
<gene>
    <name evidence="1" type="ORF">GGD88_000749</name>
</gene>
<accession>A0A7W6RXH4</accession>
<evidence type="ECO:0000313" key="2">
    <source>
        <dbReference type="Proteomes" id="UP000555728"/>
    </source>
</evidence>
<dbReference type="Proteomes" id="UP000555728">
    <property type="component" value="Unassembled WGS sequence"/>
</dbReference>
<dbReference type="RefSeq" id="WP_343056241.1">
    <property type="nucleotide sequence ID" value="NZ_JACIGI010000004.1"/>
</dbReference>
<sequence length="285" mass="30599">MSRLVRRAGVALVAAFGLAAGIVAWNHQHMETAIDTWRDRVAEAGAATPSPVPQAAALEALPAPVRRYIAFAFPDGPVPAAATVTMTMAGDFRRPGATAFEPTTARQIAAAGVPALVFDATTPLLPGVWARVYDAYVDGSMAMNARVLSTVSVVDLTGSPELDRLSLRRWLIESPLYPMALLPGGPVRWEPLDDRHARAVATWRGMETALVASFREDGALVAFRAEADGDLTTPYHGSGEVATRDDYRIVDGVRLPHAFTVARAAGGETYPFWRGRITAIRVTRP</sequence>
<evidence type="ECO:0000313" key="1">
    <source>
        <dbReference type="EMBL" id="MBB4285035.1"/>
    </source>
</evidence>
<protein>
    <submittedName>
        <fullName evidence="1">Uncharacterized protein</fullName>
    </submittedName>
</protein>
<proteinExistence type="predicted"/>